<dbReference type="AlphaFoldDB" id="A0A9W8GDU1"/>
<keyword evidence="3" id="KW-1185">Reference proteome</keyword>
<accession>A0A9W8GDU1</accession>
<name>A0A9W8GDU1_9FUNG</name>
<sequence length="282" mass="31234">MLLISENDDDDDDSGSATNLNLLTDHDTQSVLPDILKEDAERIRAQIGADIDSERTPVRLTLFNDDAHTHVAPVFNDERAGAFATTFDGNDPVERVFANTSATYNLYGILRHALKSDWIVVQAKLGWKLTQTIGDMLLRTMCLEPDRGVAHHSLARAATLPSQIALRVVSEMMLDGMLPFRVDSSVDYSQLEAAVGLLSNMLDSVQAMHDVRDVSRSIYQRLCAINQRISDGITDNIDKTLAKDAVQTLVVRLFMTAISDSAERLNPVYSSARPLDSWLNMT</sequence>
<comment type="caution">
    <text evidence="2">The sequence shown here is derived from an EMBL/GenBank/DDBJ whole genome shotgun (WGS) entry which is preliminary data.</text>
</comment>
<evidence type="ECO:0000313" key="2">
    <source>
        <dbReference type="EMBL" id="KAJ2682850.1"/>
    </source>
</evidence>
<feature type="compositionally biased region" description="Acidic residues" evidence="1">
    <location>
        <begin position="1"/>
        <end position="14"/>
    </location>
</feature>
<proteinExistence type="predicted"/>
<evidence type="ECO:0000256" key="1">
    <source>
        <dbReference type="SAM" id="MobiDB-lite"/>
    </source>
</evidence>
<reference evidence="2" key="1">
    <citation type="submission" date="2022-07" db="EMBL/GenBank/DDBJ databases">
        <title>Phylogenomic reconstructions and comparative analyses of Kickxellomycotina fungi.</title>
        <authorList>
            <person name="Reynolds N.K."/>
            <person name="Stajich J.E."/>
            <person name="Barry K."/>
            <person name="Grigoriev I.V."/>
            <person name="Crous P."/>
            <person name="Smith M.E."/>
        </authorList>
    </citation>
    <scope>NUCLEOTIDE SEQUENCE</scope>
    <source>
        <strain evidence="2">CBS 109367</strain>
    </source>
</reference>
<protein>
    <submittedName>
        <fullName evidence="2">Uncharacterized protein</fullName>
    </submittedName>
</protein>
<dbReference type="Proteomes" id="UP001151516">
    <property type="component" value="Unassembled WGS sequence"/>
</dbReference>
<dbReference type="OrthoDB" id="5599613at2759"/>
<feature type="region of interest" description="Disordered" evidence="1">
    <location>
        <begin position="1"/>
        <end position="22"/>
    </location>
</feature>
<dbReference type="EMBL" id="JANBTX010000356">
    <property type="protein sequence ID" value="KAJ2682850.1"/>
    <property type="molecule type" value="Genomic_DNA"/>
</dbReference>
<gene>
    <name evidence="2" type="ORF">IWW39_005812</name>
</gene>
<evidence type="ECO:0000313" key="3">
    <source>
        <dbReference type="Proteomes" id="UP001151516"/>
    </source>
</evidence>
<organism evidence="2 3">
    <name type="scientific">Coemansia spiralis</name>
    <dbReference type="NCBI Taxonomy" id="417178"/>
    <lineage>
        <taxon>Eukaryota</taxon>
        <taxon>Fungi</taxon>
        <taxon>Fungi incertae sedis</taxon>
        <taxon>Zoopagomycota</taxon>
        <taxon>Kickxellomycotina</taxon>
        <taxon>Kickxellomycetes</taxon>
        <taxon>Kickxellales</taxon>
        <taxon>Kickxellaceae</taxon>
        <taxon>Coemansia</taxon>
    </lineage>
</organism>